<name>A0A3M8ALC8_9BACL</name>
<reference evidence="2 5" key="2">
    <citation type="submission" date="2019-06" db="EMBL/GenBank/DDBJ databases">
        <title>Whole genome shotgun sequence of Brevibacillus agri NBRC 15538.</title>
        <authorList>
            <person name="Hosoyama A."/>
            <person name="Uohara A."/>
            <person name="Ohji S."/>
            <person name="Ichikawa N."/>
        </authorList>
    </citation>
    <scope>NUCLEOTIDE SEQUENCE [LARGE SCALE GENOMIC DNA]</scope>
    <source>
        <strain evidence="2 5">NBRC 15538</strain>
    </source>
</reference>
<reference evidence="3 4" key="1">
    <citation type="submission" date="2018-10" db="EMBL/GenBank/DDBJ databases">
        <title>Phylogenomics of Brevibacillus.</title>
        <authorList>
            <person name="Dunlap C."/>
        </authorList>
    </citation>
    <scope>NUCLEOTIDE SEQUENCE [LARGE SCALE GENOMIC DNA]</scope>
    <source>
        <strain evidence="3 4">NRRL NRS 1219</strain>
    </source>
</reference>
<evidence type="ECO:0000259" key="1">
    <source>
        <dbReference type="PROSITE" id="PS51746"/>
    </source>
</evidence>
<evidence type="ECO:0000313" key="5">
    <source>
        <dbReference type="Proteomes" id="UP000317180"/>
    </source>
</evidence>
<evidence type="ECO:0000313" key="4">
    <source>
        <dbReference type="Proteomes" id="UP000276178"/>
    </source>
</evidence>
<gene>
    <name evidence="2" type="ORF">BAG01nite_31270</name>
    <name evidence="3" type="ORF">EB820_20030</name>
</gene>
<dbReference type="SUPFAM" id="SSF81606">
    <property type="entry name" value="PP2C-like"/>
    <property type="match status" value="1"/>
</dbReference>
<dbReference type="Gene3D" id="3.60.40.10">
    <property type="entry name" value="PPM-type phosphatase domain"/>
    <property type="match status" value="1"/>
</dbReference>
<dbReference type="Proteomes" id="UP000317180">
    <property type="component" value="Unassembled WGS sequence"/>
</dbReference>
<feature type="domain" description="PPM-type phosphatase" evidence="1">
    <location>
        <begin position="2"/>
        <end position="279"/>
    </location>
</feature>
<dbReference type="GeneID" id="82813267"/>
<dbReference type="InterPro" id="IPR001932">
    <property type="entry name" value="PPM-type_phosphatase-like_dom"/>
</dbReference>
<dbReference type="RefSeq" id="WP_122953272.1">
    <property type="nucleotide sequence ID" value="NZ_BJOD01000033.1"/>
</dbReference>
<accession>A0A3M8ALC8</accession>
<dbReference type="AlphaFoldDB" id="A0A3M8ALC8"/>
<dbReference type="InterPro" id="IPR036457">
    <property type="entry name" value="PPM-type-like_dom_sf"/>
</dbReference>
<dbReference type="OrthoDB" id="1755431at2"/>
<dbReference type="EMBL" id="RHHN01000064">
    <property type="protein sequence ID" value="RNB51417.1"/>
    <property type="molecule type" value="Genomic_DNA"/>
</dbReference>
<dbReference type="PROSITE" id="PS51746">
    <property type="entry name" value="PPM_2"/>
    <property type="match status" value="1"/>
</dbReference>
<evidence type="ECO:0000313" key="3">
    <source>
        <dbReference type="EMBL" id="RNB51417.1"/>
    </source>
</evidence>
<keyword evidence="5" id="KW-1185">Reference proteome</keyword>
<comment type="caution">
    <text evidence="3">The sequence shown here is derived from an EMBL/GenBank/DDBJ whole genome shotgun (WGS) entry which is preliminary data.</text>
</comment>
<dbReference type="Pfam" id="PF13672">
    <property type="entry name" value="PP2C_2"/>
    <property type="match status" value="1"/>
</dbReference>
<dbReference type="Proteomes" id="UP000276178">
    <property type="component" value="Unassembled WGS sequence"/>
</dbReference>
<dbReference type="EMBL" id="BJOD01000033">
    <property type="protein sequence ID" value="GED27025.1"/>
    <property type="molecule type" value="Genomic_DNA"/>
</dbReference>
<evidence type="ECO:0000313" key="2">
    <source>
        <dbReference type="EMBL" id="GED27025.1"/>
    </source>
</evidence>
<organism evidence="3 4">
    <name type="scientific">Brevibacillus agri</name>
    <dbReference type="NCBI Taxonomy" id="51101"/>
    <lineage>
        <taxon>Bacteria</taxon>
        <taxon>Bacillati</taxon>
        <taxon>Bacillota</taxon>
        <taxon>Bacilli</taxon>
        <taxon>Bacillales</taxon>
        <taxon>Paenibacillaceae</taxon>
        <taxon>Brevibacillus</taxon>
    </lineage>
</organism>
<protein>
    <recommendedName>
        <fullName evidence="1">PPM-type phosphatase domain-containing protein</fullName>
    </recommendedName>
</protein>
<proteinExistence type="predicted"/>
<sequence length="280" mass="30941">MKLECISIKGSGNTNEDAYVISQTGQVYAVIDGVSSLVPYENRAGQTGGAIAAELVKRQLEAMPHDAVLPDYLARVNEQLREQMREGGVDLAKKEALWGAACAVVRLKDNCLEYAQSGDCMIFAVYEDDAVRPLTYPQVRLLEQQALASWEAGIREGLSTRVELRERCMEILIHNRYQANEPGGYGVLNGDPACADFVEYGRVNRAGVKALVLATDGLFMPAAFGGDEPGWEETALPIFRKGLQRYADELIALENSDPECIRYPRFKKSDDKTGIVLFLR</sequence>